<gene>
    <name evidence="2" type="ORF">E4K64_38800</name>
    <name evidence="1" type="ORF">E4K66_39230</name>
</gene>
<dbReference type="Proteomes" id="UP000297700">
    <property type="component" value="Unassembled WGS sequence"/>
</dbReference>
<organism evidence="1 4">
    <name type="scientific">Bradyrhizobium frederickii</name>
    <dbReference type="NCBI Taxonomy" id="2560054"/>
    <lineage>
        <taxon>Bacteria</taxon>
        <taxon>Pseudomonadati</taxon>
        <taxon>Pseudomonadota</taxon>
        <taxon>Alphaproteobacteria</taxon>
        <taxon>Hyphomicrobiales</taxon>
        <taxon>Nitrobacteraceae</taxon>
        <taxon>Bradyrhizobium</taxon>
    </lineage>
</organism>
<dbReference type="GO" id="GO:0015031">
    <property type="term" value="P:protein transport"/>
    <property type="evidence" value="ECO:0007669"/>
    <property type="project" value="InterPro"/>
</dbReference>
<dbReference type="Gene3D" id="1.20.58.90">
    <property type="match status" value="1"/>
</dbReference>
<evidence type="ECO:0000313" key="1">
    <source>
        <dbReference type="EMBL" id="TFV28176.1"/>
    </source>
</evidence>
<name>A0A4Y9KSL3_9BRAD</name>
<reference evidence="2 3" key="2">
    <citation type="submission" date="2019-03" db="EMBL/GenBank/DDBJ databases">
        <title>Bradyrhizobium strains diversity.</title>
        <authorList>
            <person name="Urquiaga M.C.O."/>
            <person name="Hungria M."/>
            <person name="Delamuta J.R.M."/>
            <person name="Klepa M.S."/>
        </authorList>
    </citation>
    <scope>NUCLEOTIDE SEQUENCE [LARGE SCALE GENOMIC DNA]</scope>
    <source>
        <strain evidence="2 3">CNPSo 3426</strain>
    </source>
</reference>
<accession>A0A4Y9NKW4</accession>
<evidence type="ECO:0000313" key="3">
    <source>
        <dbReference type="Proteomes" id="UP000297700"/>
    </source>
</evidence>
<evidence type="ECO:0000313" key="4">
    <source>
        <dbReference type="Proteomes" id="UP000298225"/>
    </source>
</evidence>
<dbReference type="EMBL" id="SPQU01000076">
    <property type="protein sequence ID" value="TFV28176.1"/>
    <property type="molecule type" value="Genomic_DNA"/>
</dbReference>
<dbReference type="InterPro" id="IPR037203">
    <property type="entry name" value="T3SS_needle-like_sf"/>
</dbReference>
<dbReference type="EMBL" id="SPQS01000067">
    <property type="protein sequence ID" value="TFV67145.1"/>
    <property type="molecule type" value="Genomic_DNA"/>
</dbReference>
<dbReference type="Proteomes" id="UP000298225">
    <property type="component" value="Unassembled WGS sequence"/>
</dbReference>
<accession>A0A4Y9KSL3</accession>
<dbReference type="SUPFAM" id="SSF140129">
    <property type="entry name" value="MxiH-like"/>
    <property type="match status" value="1"/>
</dbReference>
<evidence type="ECO:0008006" key="5">
    <source>
        <dbReference type="Google" id="ProtNLM"/>
    </source>
</evidence>
<keyword evidence="4" id="KW-1185">Reference proteome</keyword>
<protein>
    <recommendedName>
        <fullName evidence="5">EscF/YscF/HrpA family type III secretion system needle major subunit</fullName>
    </recommendedName>
</protein>
<dbReference type="OrthoDB" id="8248362at2"/>
<evidence type="ECO:0000313" key="2">
    <source>
        <dbReference type="EMBL" id="TFV67145.1"/>
    </source>
</evidence>
<dbReference type="AlphaFoldDB" id="A0A4Y9KSL3"/>
<reference evidence="1 4" key="1">
    <citation type="submission" date="2019-03" db="EMBL/GenBank/DDBJ databases">
        <title>Bradyrhizobium strains diversity isolated from Chamaecrista fasciculata.</title>
        <authorList>
            <person name="Urquiaga M.C.O."/>
            <person name="Hungria M."/>
            <person name="Delamuta J.R.M."/>
        </authorList>
    </citation>
    <scope>NUCLEOTIDE SEQUENCE [LARGE SCALE GENOMIC DNA]</scope>
    <source>
        <strain evidence="1 4">CNPSo 3424</strain>
    </source>
</reference>
<dbReference type="RefSeq" id="WP_126262200.1">
    <property type="nucleotide sequence ID" value="NZ_SPQS01000067.1"/>
</dbReference>
<comment type="caution">
    <text evidence="1">The sequence shown here is derived from an EMBL/GenBank/DDBJ whole genome shotgun (WGS) entry which is preliminary data.</text>
</comment>
<proteinExistence type="predicted"/>
<sequence length="72" mass="7905">MDIRTISGSLGRSVEASERALRSHMATMNPDDTMDQIKLQISMNTHTTLLSLNSTVIKAVHEALNAIIRNIA</sequence>
<dbReference type="Pfam" id="PF09392">
    <property type="entry name" value="T3SS_needle_F"/>
    <property type="match status" value="1"/>
</dbReference>
<dbReference type="InterPro" id="IPR021123">
    <property type="entry name" value="T3SS_needle-like"/>
</dbReference>